<reference evidence="1 2" key="1">
    <citation type="journal article" date="2016" name="Nat. Commun.">
        <title>Thousands of microbial genomes shed light on interconnected biogeochemical processes in an aquifer system.</title>
        <authorList>
            <person name="Anantharaman K."/>
            <person name="Brown C.T."/>
            <person name="Hug L.A."/>
            <person name="Sharon I."/>
            <person name="Castelle C.J."/>
            <person name="Probst A.J."/>
            <person name="Thomas B.C."/>
            <person name="Singh A."/>
            <person name="Wilkins M.J."/>
            <person name="Karaoz U."/>
            <person name="Brodie E.L."/>
            <person name="Williams K.H."/>
            <person name="Hubbard S.S."/>
            <person name="Banfield J.F."/>
        </authorList>
    </citation>
    <scope>NUCLEOTIDE SEQUENCE [LARGE SCALE GENOMIC DNA]</scope>
</reference>
<comment type="caution">
    <text evidence="1">The sequence shown here is derived from an EMBL/GenBank/DDBJ whole genome shotgun (WGS) entry which is preliminary data.</text>
</comment>
<protein>
    <submittedName>
        <fullName evidence="1">Uncharacterized protein</fullName>
    </submittedName>
</protein>
<accession>A0A1F7FA98</accession>
<evidence type="ECO:0000313" key="1">
    <source>
        <dbReference type="EMBL" id="OGK03528.1"/>
    </source>
</evidence>
<sequence>MSKIGDASHNNSLYVGQVTFFGIIIRAHELFLGGIEQIYLDNRHLLQASARGLIETIGLVCFVSEKPSKVHSLLLDYDIPAGKLMHKASKRIKNAGDFYNKLSSWVHPGKNSLLAGFKPIGNGDNKTYISLPPPSLSENEIYRVLETLIGLVKIFYDSTNAFLEKYSNYLIDGILAGEKANLFVP</sequence>
<dbReference type="AlphaFoldDB" id="A0A1F7FA98"/>
<organism evidence="1 2">
    <name type="scientific">Candidatus Raymondbacteria bacterium RIFOXYD12_FULL_49_13</name>
    <dbReference type="NCBI Taxonomy" id="1817890"/>
    <lineage>
        <taxon>Bacteria</taxon>
        <taxon>Raymondiibacteriota</taxon>
    </lineage>
</organism>
<gene>
    <name evidence="1" type="ORF">A2519_09850</name>
</gene>
<dbReference type="EMBL" id="MFYX01000088">
    <property type="protein sequence ID" value="OGK03528.1"/>
    <property type="molecule type" value="Genomic_DNA"/>
</dbReference>
<proteinExistence type="predicted"/>
<dbReference type="Proteomes" id="UP000179243">
    <property type="component" value="Unassembled WGS sequence"/>
</dbReference>
<evidence type="ECO:0000313" key="2">
    <source>
        <dbReference type="Proteomes" id="UP000179243"/>
    </source>
</evidence>
<name>A0A1F7FA98_UNCRA</name>